<sequence length="218" mass="22966">MQKVLITGANRGLGLELARQYAADGWDVVATVRESSKELDGLGVRVEQLDMRDFDAVAGFGKTLDALDLLIANAGTYGPKSVKSADEGDGWLETFAVNSIAPFLLAQSVLPLVAKAGGKLVAVSTRMGSIADNDSGGFIAYRSSKSALNSAWRSLAIDNRGKVVCAVFHPGWVQTRMGGSAAPLTPEESIRGLRQVIAGLGPDDSGEFFSYDGSSVPW</sequence>
<evidence type="ECO:0000313" key="1">
    <source>
        <dbReference type="EMBL" id="QNM82132.1"/>
    </source>
</evidence>
<dbReference type="InterPro" id="IPR052184">
    <property type="entry name" value="SDR_enzymes"/>
</dbReference>
<evidence type="ECO:0000313" key="2">
    <source>
        <dbReference type="Proteomes" id="UP000515861"/>
    </source>
</evidence>
<dbReference type="EMBL" id="CP060697">
    <property type="protein sequence ID" value="QNM82132.1"/>
    <property type="molecule type" value="Genomic_DNA"/>
</dbReference>
<dbReference type="AlphaFoldDB" id="A0A7G9L0I3"/>
<gene>
    <name evidence="1" type="ORF">H8M03_08845</name>
</gene>
<dbReference type="KEGG" id="ssau:H8M03_08845"/>
<reference evidence="1 2" key="1">
    <citation type="submission" date="2020-08" db="EMBL/GenBank/DDBJ databases">
        <title>Sphingomonas sp. sand1-3 16S ribosomal RNA gene Genome sequencing and assembly.</title>
        <authorList>
            <person name="Kang M."/>
        </authorList>
    </citation>
    <scope>NUCLEOTIDE SEQUENCE [LARGE SCALE GENOMIC DNA]</scope>
    <source>
        <strain evidence="2">sand1-3</strain>
    </source>
</reference>
<dbReference type="CDD" id="cd05325">
    <property type="entry name" value="carb_red_sniffer_like_SDR_c"/>
    <property type="match status" value="1"/>
</dbReference>
<dbReference type="InterPro" id="IPR002347">
    <property type="entry name" value="SDR_fam"/>
</dbReference>
<name>A0A7G9L0I3_9SPHN</name>
<keyword evidence="2" id="KW-1185">Reference proteome</keyword>
<accession>A0A7G9L0I3</accession>
<dbReference type="RefSeq" id="WP_187479087.1">
    <property type="nucleotide sequence ID" value="NZ_CP060697.1"/>
</dbReference>
<dbReference type="PANTHER" id="PTHR45458">
    <property type="entry name" value="SHORT-CHAIN DEHYDROGENASE/REDUCTASE SDR"/>
    <property type="match status" value="1"/>
</dbReference>
<proteinExistence type="predicted"/>
<dbReference type="GO" id="GO:0016616">
    <property type="term" value="F:oxidoreductase activity, acting on the CH-OH group of donors, NAD or NADP as acceptor"/>
    <property type="evidence" value="ECO:0007669"/>
    <property type="project" value="TreeGrafter"/>
</dbReference>
<dbReference type="Proteomes" id="UP000515861">
    <property type="component" value="Chromosome"/>
</dbReference>
<protein>
    <submittedName>
        <fullName evidence="1">SDR family oxidoreductase</fullName>
    </submittedName>
</protein>
<dbReference type="InterPro" id="IPR036291">
    <property type="entry name" value="NAD(P)-bd_dom_sf"/>
</dbReference>
<dbReference type="Gene3D" id="3.40.50.720">
    <property type="entry name" value="NAD(P)-binding Rossmann-like Domain"/>
    <property type="match status" value="1"/>
</dbReference>
<dbReference type="Pfam" id="PF00106">
    <property type="entry name" value="adh_short"/>
    <property type="match status" value="1"/>
</dbReference>
<dbReference type="PRINTS" id="PR00081">
    <property type="entry name" value="GDHRDH"/>
</dbReference>
<dbReference type="PANTHER" id="PTHR45458:SF1">
    <property type="entry name" value="SHORT CHAIN DEHYDROGENASE"/>
    <property type="match status" value="1"/>
</dbReference>
<organism evidence="1 2">
    <name type="scientific">Sphingomonas sabuli</name>
    <dbReference type="NCBI Taxonomy" id="2764186"/>
    <lineage>
        <taxon>Bacteria</taxon>
        <taxon>Pseudomonadati</taxon>
        <taxon>Pseudomonadota</taxon>
        <taxon>Alphaproteobacteria</taxon>
        <taxon>Sphingomonadales</taxon>
        <taxon>Sphingomonadaceae</taxon>
        <taxon>Sphingomonas</taxon>
    </lineage>
</organism>
<dbReference type="SUPFAM" id="SSF51735">
    <property type="entry name" value="NAD(P)-binding Rossmann-fold domains"/>
    <property type="match status" value="1"/>
</dbReference>